<dbReference type="Gene3D" id="1.10.443.10">
    <property type="entry name" value="Intergrase catalytic core"/>
    <property type="match status" value="1"/>
</dbReference>
<dbReference type="AlphaFoldDB" id="A0A9D2BNC9"/>
<dbReference type="InterPro" id="IPR050090">
    <property type="entry name" value="Tyrosine_recombinase_XerCD"/>
</dbReference>
<dbReference type="CDD" id="cd01189">
    <property type="entry name" value="INT_ICEBs1_C_like"/>
    <property type="match status" value="1"/>
</dbReference>
<dbReference type="PROSITE" id="PS51898">
    <property type="entry name" value="TYR_RECOMBINASE"/>
    <property type="match status" value="1"/>
</dbReference>
<feature type="domain" description="Core-binding (CB)" evidence="7">
    <location>
        <begin position="64"/>
        <end position="151"/>
    </location>
</feature>
<dbReference type="Gene3D" id="1.10.150.130">
    <property type="match status" value="1"/>
</dbReference>
<evidence type="ECO:0000256" key="5">
    <source>
        <dbReference type="PROSITE-ProRule" id="PRU01248"/>
    </source>
</evidence>
<keyword evidence="2" id="KW-0229">DNA integration</keyword>
<comment type="caution">
    <text evidence="8">The sequence shown here is derived from an EMBL/GenBank/DDBJ whole genome shotgun (WGS) entry which is preliminary data.</text>
</comment>
<keyword evidence="3 5" id="KW-0238">DNA-binding</keyword>
<dbReference type="GO" id="GO:0006310">
    <property type="term" value="P:DNA recombination"/>
    <property type="evidence" value="ECO:0007669"/>
    <property type="project" value="UniProtKB-KW"/>
</dbReference>
<organism evidence="8 9">
    <name type="scientific">Candidatus Erysipelatoclostridium merdavium</name>
    <dbReference type="NCBI Taxonomy" id="2838566"/>
    <lineage>
        <taxon>Bacteria</taxon>
        <taxon>Bacillati</taxon>
        <taxon>Bacillota</taxon>
        <taxon>Erysipelotrichia</taxon>
        <taxon>Erysipelotrichales</taxon>
        <taxon>Erysipelotrichales incertae sedis</taxon>
    </lineage>
</organism>
<proteinExistence type="inferred from homology"/>
<keyword evidence="4" id="KW-0233">DNA recombination</keyword>
<evidence type="ECO:0000259" key="6">
    <source>
        <dbReference type="PROSITE" id="PS51898"/>
    </source>
</evidence>
<reference evidence="8" key="2">
    <citation type="submission" date="2021-04" db="EMBL/GenBank/DDBJ databases">
        <authorList>
            <person name="Gilroy R."/>
        </authorList>
    </citation>
    <scope>NUCLEOTIDE SEQUENCE</scope>
    <source>
        <strain evidence="8">ChiGjej1B1-14440</strain>
    </source>
</reference>
<protein>
    <submittedName>
        <fullName evidence="8">Site-specific integrase</fullName>
    </submittedName>
</protein>
<dbReference type="InterPro" id="IPR044068">
    <property type="entry name" value="CB"/>
</dbReference>
<accession>A0A9D2BNC9</accession>
<dbReference type="PANTHER" id="PTHR30349:SF41">
    <property type="entry name" value="INTEGRASE_RECOMBINASE PROTEIN MJ0367-RELATED"/>
    <property type="match status" value="1"/>
</dbReference>
<feature type="domain" description="Tyr recombinase" evidence="6">
    <location>
        <begin position="170"/>
        <end position="364"/>
    </location>
</feature>
<dbReference type="GO" id="GO:0015074">
    <property type="term" value="P:DNA integration"/>
    <property type="evidence" value="ECO:0007669"/>
    <property type="project" value="UniProtKB-KW"/>
</dbReference>
<dbReference type="Pfam" id="PF00589">
    <property type="entry name" value="Phage_integrase"/>
    <property type="match status" value="1"/>
</dbReference>
<dbReference type="InterPro" id="IPR011010">
    <property type="entry name" value="DNA_brk_join_enz"/>
</dbReference>
<evidence type="ECO:0000259" key="7">
    <source>
        <dbReference type="PROSITE" id="PS51900"/>
    </source>
</evidence>
<evidence type="ECO:0000256" key="2">
    <source>
        <dbReference type="ARBA" id="ARBA00022908"/>
    </source>
</evidence>
<comment type="similarity">
    <text evidence="1">Belongs to the 'phage' integrase family.</text>
</comment>
<name>A0A9D2BNC9_9FIRM</name>
<dbReference type="Pfam" id="PF14659">
    <property type="entry name" value="Phage_int_SAM_3"/>
    <property type="match status" value="1"/>
</dbReference>
<dbReference type="InterPro" id="IPR002104">
    <property type="entry name" value="Integrase_catalytic"/>
</dbReference>
<dbReference type="InterPro" id="IPR010998">
    <property type="entry name" value="Integrase_recombinase_N"/>
</dbReference>
<evidence type="ECO:0000313" key="8">
    <source>
        <dbReference type="EMBL" id="HIX81837.1"/>
    </source>
</evidence>
<dbReference type="EMBL" id="DXET01000167">
    <property type="protein sequence ID" value="HIX81837.1"/>
    <property type="molecule type" value="Genomic_DNA"/>
</dbReference>
<dbReference type="SUPFAM" id="SSF56349">
    <property type="entry name" value="DNA breaking-rejoining enzymes"/>
    <property type="match status" value="1"/>
</dbReference>
<sequence>MPRRGENIFHRKDGRWEARYVKEITNDNKKIYGSVYAKTYKEVKLKRDKICVALANGNLVVSKDTLGFYIRQWLKFHKVRFKISTYVKYYSVVDNYLLPYFDKIPLKDLSSRHIDAFTNSLLTKGKNGNPLSSKTVKDILLILKNVFKFIQTEYNINININIVYPHNPKKESRILTKAEFINLNNVLLQDIDPSKFGVLIAMATGIRIGELCALKWGNINLDEDYLYIEKTMQRIKNLEGNGPKTIIIEQSPKSATSIRKIPIPKNLIPLFKKFKQNDDCYLLTGKPDKFIEPRALEKKFKRYIKLAEIESANFHMLRHTFATLCIEEGFEIKCLSEILGHSGSQITLDRYVHSSFKSKKDWIDKFASINISSH</sequence>
<dbReference type="PROSITE" id="PS51900">
    <property type="entry name" value="CB"/>
    <property type="match status" value="1"/>
</dbReference>
<evidence type="ECO:0000256" key="1">
    <source>
        <dbReference type="ARBA" id="ARBA00008857"/>
    </source>
</evidence>
<evidence type="ECO:0000256" key="4">
    <source>
        <dbReference type="ARBA" id="ARBA00023172"/>
    </source>
</evidence>
<evidence type="ECO:0000256" key="3">
    <source>
        <dbReference type="ARBA" id="ARBA00023125"/>
    </source>
</evidence>
<dbReference type="PANTHER" id="PTHR30349">
    <property type="entry name" value="PHAGE INTEGRASE-RELATED"/>
    <property type="match status" value="1"/>
</dbReference>
<dbReference type="InterPro" id="IPR013762">
    <property type="entry name" value="Integrase-like_cat_sf"/>
</dbReference>
<dbReference type="GO" id="GO:0003677">
    <property type="term" value="F:DNA binding"/>
    <property type="evidence" value="ECO:0007669"/>
    <property type="project" value="UniProtKB-UniRule"/>
</dbReference>
<evidence type="ECO:0000313" key="9">
    <source>
        <dbReference type="Proteomes" id="UP000886724"/>
    </source>
</evidence>
<gene>
    <name evidence="8" type="ORF">H9980_07715</name>
</gene>
<dbReference type="InterPro" id="IPR004107">
    <property type="entry name" value="Integrase_SAM-like_N"/>
</dbReference>
<dbReference type="Proteomes" id="UP000886724">
    <property type="component" value="Unassembled WGS sequence"/>
</dbReference>
<reference evidence="8" key="1">
    <citation type="journal article" date="2021" name="PeerJ">
        <title>Extensive microbial diversity within the chicken gut microbiome revealed by metagenomics and culture.</title>
        <authorList>
            <person name="Gilroy R."/>
            <person name="Ravi A."/>
            <person name="Getino M."/>
            <person name="Pursley I."/>
            <person name="Horton D.L."/>
            <person name="Alikhan N.F."/>
            <person name="Baker D."/>
            <person name="Gharbi K."/>
            <person name="Hall N."/>
            <person name="Watson M."/>
            <person name="Adriaenssens E.M."/>
            <person name="Foster-Nyarko E."/>
            <person name="Jarju S."/>
            <person name="Secka A."/>
            <person name="Antonio M."/>
            <person name="Oren A."/>
            <person name="Chaudhuri R.R."/>
            <person name="La Ragione R."/>
            <person name="Hildebrand F."/>
            <person name="Pallen M.J."/>
        </authorList>
    </citation>
    <scope>NUCLEOTIDE SEQUENCE</scope>
    <source>
        <strain evidence="8">ChiGjej1B1-14440</strain>
    </source>
</reference>